<proteinExistence type="inferred from homology"/>
<dbReference type="GO" id="GO:0005975">
    <property type="term" value="P:carbohydrate metabolic process"/>
    <property type="evidence" value="ECO:0007669"/>
    <property type="project" value="InterPro"/>
</dbReference>
<dbReference type="SUPFAM" id="SSF53697">
    <property type="entry name" value="SIS domain"/>
    <property type="match status" value="1"/>
</dbReference>
<protein>
    <recommendedName>
        <fullName evidence="3">SIS domain-containing protein</fullName>
    </recommendedName>
</protein>
<dbReference type="InterPro" id="IPR019490">
    <property type="entry name" value="Glu6P/Mann6P_isomerase_C"/>
</dbReference>
<keyword evidence="2" id="KW-0413">Isomerase</keyword>
<evidence type="ECO:0000256" key="1">
    <source>
        <dbReference type="ARBA" id="ARBA00010523"/>
    </source>
</evidence>
<comment type="similarity">
    <text evidence="1">Belongs to the PGI/PMI family.</text>
</comment>
<dbReference type="Pfam" id="PF10432">
    <property type="entry name" value="bact-PGI_C"/>
    <property type="match status" value="1"/>
</dbReference>
<dbReference type="GO" id="GO:0097367">
    <property type="term" value="F:carbohydrate derivative binding"/>
    <property type="evidence" value="ECO:0007669"/>
    <property type="project" value="InterPro"/>
</dbReference>
<feature type="domain" description="SIS" evidence="3">
    <location>
        <begin position="17"/>
        <end position="182"/>
    </location>
</feature>
<accession>A0A1F8G509</accession>
<dbReference type="Proteomes" id="UP000177478">
    <property type="component" value="Unassembled WGS sequence"/>
</dbReference>
<dbReference type="InterPro" id="IPR046348">
    <property type="entry name" value="SIS_dom_sf"/>
</dbReference>
<organism evidence="4 5">
    <name type="scientific">Candidatus Yanofskybacteria bacterium RIFCSPHIGHO2_12_FULL_45_19b</name>
    <dbReference type="NCBI Taxonomy" id="1802689"/>
    <lineage>
        <taxon>Bacteria</taxon>
        <taxon>Candidatus Yanofskyibacteriota</taxon>
    </lineage>
</organism>
<evidence type="ECO:0000259" key="3">
    <source>
        <dbReference type="PROSITE" id="PS51464"/>
    </source>
</evidence>
<evidence type="ECO:0000313" key="5">
    <source>
        <dbReference type="Proteomes" id="UP000177478"/>
    </source>
</evidence>
<dbReference type="EMBL" id="MGKD01000008">
    <property type="protein sequence ID" value="OGN20130.1"/>
    <property type="molecule type" value="Genomic_DNA"/>
</dbReference>
<dbReference type="GO" id="GO:0004347">
    <property type="term" value="F:glucose-6-phosphate isomerase activity"/>
    <property type="evidence" value="ECO:0007669"/>
    <property type="project" value="InterPro"/>
</dbReference>
<name>A0A1F8G509_9BACT</name>
<evidence type="ECO:0000256" key="2">
    <source>
        <dbReference type="ARBA" id="ARBA00023235"/>
    </source>
</evidence>
<dbReference type="STRING" id="1802689.A3F25_01245"/>
<reference evidence="4 5" key="1">
    <citation type="journal article" date="2016" name="Nat. Commun.">
        <title>Thousands of microbial genomes shed light on interconnected biogeochemical processes in an aquifer system.</title>
        <authorList>
            <person name="Anantharaman K."/>
            <person name="Brown C.T."/>
            <person name="Hug L.A."/>
            <person name="Sharon I."/>
            <person name="Castelle C.J."/>
            <person name="Probst A.J."/>
            <person name="Thomas B.C."/>
            <person name="Singh A."/>
            <person name="Wilkins M.J."/>
            <person name="Karaoz U."/>
            <person name="Brodie E.L."/>
            <person name="Williams K.H."/>
            <person name="Hubbard S.S."/>
            <person name="Banfield J.F."/>
        </authorList>
    </citation>
    <scope>NUCLEOTIDE SEQUENCE [LARGE SCALE GENOMIC DNA]</scope>
</reference>
<comment type="caution">
    <text evidence="4">The sequence shown here is derived from an EMBL/GenBank/DDBJ whole genome shotgun (WGS) entry which is preliminary data.</text>
</comment>
<dbReference type="Gene3D" id="3.40.50.10490">
    <property type="entry name" value="Glucose-6-phosphate isomerase like protein, domain 1"/>
    <property type="match status" value="2"/>
</dbReference>
<gene>
    <name evidence="4" type="ORF">A3F25_01245</name>
</gene>
<sequence>MDLLAQLRAGQVTAQTLSPLNLSQYEKVVFVGLGGSIMASEAISMLWPGVTTSESCKPVAVSLAEVVTPGWLDQSAQYIVRGLHLPHWINQKHLIIASSWSGETAETIGLVKQAIAQKIATIVITSNQESPLATLAKTANLPTIMLPRLVEIPRLAMPLMLGAQLTVLGQSVILNEADKFAQALQDKATQEAQTLTQVIGDKLTLIYSSCAWRYLGSFWKTFINETAERHCFYNFIPGALHNEIAAIKSEGNQFCYIVLSDRNEDELEINQLTRLASWFEKLQLTVLRLEITGQSRLEKILYQYLLAANTSALLPGGKHNIPIAIKDFKKNNKPN</sequence>
<evidence type="ECO:0000313" key="4">
    <source>
        <dbReference type="EMBL" id="OGN20130.1"/>
    </source>
</evidence>
<dbReference type="GO" id="GO:0004476">
    <property type="term" value="F:mannose-6-phosphate isomerase activity"/>
    <property type="evidence" value="ECO:0007669"/>
    <property type="project" value="InterPro"/>
</dbReference>
<dbReference type="Pfam" id="PF01380">
    <property type="entry name" value="SIS"/>
    <property type="match status" value="1"/>
</dbReference>
<dbReference type="PROSITE" id="PS51464">
    <property type="entry name" value="SIS"/>
    <property type="match status" value="1"/>
</dbReference>
<dbReference type="GO" id="GO:1901135">
    <property type="term" value="P:carbohydrate derivative metabolic process"/>
    <property type="evidence" value="ECO:0007669"/>
    <property type="project" value="InterPro"/>
</dbReference>
<dbReference type="AlphaFoldDB" id="A0A1F8G509"/>
<dbReference type="InterPro" id="IPR001347">
    <property type="entry name" value="SIS_dom"/>
</dbReference>